<feature type="transmembrane region" description="Helical" evidence="4">
    <location>
        <begin position="49"/>
        <end position="69"/>
    </location>
</feature>
<dbReference type="SUPFAM" id="SSF52540">
    <property type="entry name" value="P-loop containing nucleoside triphosphate hydrolases"/>
    <property type="match status" value="1"/>
</dbReference>
<organism evidence="6 7">
    <name type="scientific">Actinomadura livida</name>
    <dbReference type="NCBI Taxonomy" id="79909"/>
    <lineage>
        <taxon>Bacteria</taxon>
        <taxon>Bacillati</taxon>
        <taxon>Actinomycetota</taxon>
        <taxon>Actinomycetes</taxon>
        <taxon>Streptosporangiales</taxon>
        <taxon>Thermomonosporaceae</taxon>
        <taxon>Actinomadura</taxon>
    </lineage>
</organism>
<dbReference type="PROSITE" id="PS50893">
    <property type="entry name" value="ABC_TRANSPORTER_2"/>
    <property type="match status" value="1"/>
</dbReference>
<keyword evidence="4" id="KW-0812">Transmembrane</keyword>
<evidence type="ECO:0000256" key="1">
    <source>
        <dbReference type="ARBA" id="ARBA00005417"/>
    </source>
</evidence>
<dbReference type="InterPro" id="IPR003439">
    <property type="entry name" value="ABC_transporter-like_ATP-bd"/>
</dbReference>
<accession>A0A7W7MWA6</accession>
<reference evidence="6 7" key="1">
    <citation type="submission" date="2020-08" db="EMBL/GenBank/DDBJ databases">
        <title>Sequencing the genomes of 1000 actinobacteria strains.</title>
        <authorList>
            <person name="Klenk H.-P."/>
        </authorList>
    </citation>
    <scope>NUCLEOTIDE SEQUENCE [LARGE SCALE GENOMIC DNA]</scope>
    <source>
        <strain evidence="6 7">DSM 44772</strain>
    </source>
</reference>
<keyword evidence="4" id="KW-1133">Transmembrane helix</keyword>
<feature type="transmembrane region" description="Helical" evidence="4">
    <location>
        <begin position="138"/>
        <end position="156"/>
    </location>
</feature>
<feature type="transmembrane region" description="Helical" evidence="4">
    <location>
        <begin position="266"/>
        <end position="284"/>
    </location>
</feature>
<protein>
    <submittedName>
        <fullName evidence="6">ABC-type branched-subunit amino acid transport system ATPase component</fullName>
    </submittedName>
</protein>
<keyword evidence="3" id="KW-0029">Amino-acid transport</keyword>
<evidence type="ECO:0000313" key="6">
    <source>
        <dbReference type="EMBL" id="MBB4772639.1"/>
    </source>
</evidence>
<comment type="similarity">
    <text evidence="1">Belongs to the ABC transporter superfamily.</text>
</comment>
<feature type="transmembrane region" description="Helical" evidence="4">
    <location>
        <begin position="290"/>
        <end position="310"/>
    </location>
</feature>
<dbReference type="PANTHER" id="PTHR43820">
    <property type="entry name" value="HIGH-AFFINITY BRANCHED-CHAIN AMINO ACID TRANSPORT ATP-BINDING PROTEIN LIVF"/>
    <property type="match status" value="1"/>
</dbReference>
<feature type="transmembrane region" description="Helical" evidence="4">
    <location>
        <begin position="322"/>
        <end position="347"/>
    </location>
</feature>
<sequence>MTTVPLPPVPRHAAAAGPVVLAAAGPLAGGTVLLLTDALGGVVKVPGDVVTYMALTGLLLACAGVFPLLRTAGRSRPHRAAAACGAPAGLAIVLAGLIPAIPVFATALMAAGILAGPLLAVPRAGAVRSAGGPARGQAAALAGLAAAAWIAVLRSADPGSALLVAGGCAAALAAAAALLSRDVPGESGRSVARVRDVAVAREVKASLPVYLLIGWTVGAPLMGGLHLLTFRWDLIGDEPVRHLAWALLPAVALVVLGRRTAGTAQTVPWLLLAGAAAPVLMASAPGPVALAAGFAVALPAACLAVAALDATVLRPLPEPRRLAVAGLTGIAAAGGGLAGFGCAAALRSVLAEGSALTLTALPPILGALLALRVRGPRSTEPAPFLDVRDLSVPRGPAPLRRIGLRMAAGEVVALSGPGAGTLAAALAGRTPCRGKIVLGGADLTALDAYQRMALGLCHHAGPEPRAPGESPVAAGLAAHARAMGHADPDAAARSVLDVFPSLRKLGGEPAQALATAPKGLLSLAEALLTRPRLLLVDGIAGGPCATAVHAVLARLAATGTAVVVAGPATPEILALVHRAYTVEPGRIAEIAVPAPGEPRPAAVARTGGPVT</sequence>
<feature type="transmembrane region" description="Helical" evidence="4">
    <location>
        <begin position="209"/>
        <end position="228"/>
    </location>
</feature>
<feature type="domain" description="ABC transporter" evidence="5">
    <location>
        <begin position="382"/>
        <end position="609"/>
    </location>
</feature>
<dbReference type="RefSeq" id="WP_184880216.1">
    <property type="nucleotide sequence ID" value="NZ_BMRO01000008.1"/>
</dbReference>
<evidence type="ECO:0000256" key="3">
    <source>
        <dbReference type="ARBA" id="ARBA00022970"/>
    </source>
</evidence>
<comment type="caution">
    <text evidence="6">The sequence shown here is derived from an EMBL/GenBank/DDBJ whole genome shotgun (WGS) entry which is preliminary data.</text>
</comment>
<evidence type="ECO:0000256" key="4">
    <source>
        <dbReference type="SAM" id="Phobius"/>
    </source>
</evidence>
<proteinExistence type="inferred from homology"/>
<gene>
    <name evidence="6" type="ORF">F4557_001057</name>
</gene>
<keyword evidence="2" id="KW-0813">Transport</keyword>
<name>A0A7W7MWA6_9ACTN</name>
<dbReference type="GO" id="GO:0015807">
    <property type="term" value="P:L-amino acid transport"/>
    <property type="evidence" value="ECO:0007669"/>
    <property type="project" value="TreeGrafter"/>
</dbReference>
<dbReference type="AlphaFoldDB" id="A0A7W7MWA6"/>
<feature type="transmembrane region" description="Helical" evidence="4">
    <location>
        <begin position="240"/>
        <end position="257"/>
    </location>
</feature>
<dbReference type="GO" id="GO:0015658">
    <property type="term" value="F:branched-chain amino acid transmembrane transporter activity"/>
    <property type="evidence" value="ECO:0007669"/>
    <property type="project" value="TreeGrafter"/>
</dbReference>
<dbReference type="InterPro" id="IPR027417">
    <property type="entry name" value="P-loop_NTPase"/>
</dbReference>
<feature type="transmembrane region" description="Helical" evidence="4">
    <location>
        <begin position="81"/>
        <end position="101"/>
    </location>
</feature>
<evidence type="ECO:0000259" key="5">
    <source>
        <dbReference type="PROSITE" id="PS50893"/>
    </source>
</evidence>
<dbReference type="Gene3D" id="3.40.50.300">
    <property type="entry name" value="P-loop containing nucleotide triphosphate hydrolases"/>
    <property type="match status" value="1"/>
</dbReference>
<feature type="transmembrane region" description="Helical" evidence="4">
    <location>
        <begin position="353"/>
        <end position="371"/>
    </location>
</feature>
<dbReference type="GO" id="GO:0016887">
    <property type="term" value="F:ATP hydrolysis activity"/>
    <property type="evidence" value="ECO:0007669"/>
    <property type="project" value="InterPro"/>
</dbReference>
<evidence type="ECO:0000256" key="2">
    <source>
        <dbReference type="ARBA" id="ARBA00022448"/>
    </source>
</evidence>
<dbReference type="PANTHER" id="PTHR43820:SF4">
    <property type="entry name" value="HIGH-AFFINITY BRANCHED-CHAIN AMINO ACID TRANSPORT ATP-BINDING PROTEIN LIVF"/>
    <property type="match status" value="1"/>
</dbReference>
<dbReference type="InterPro" id="IPR052156">
    <property type="entry name" value="BCAA_Transport_ATP-bd_LivF"/>
</dbReference>
<dbReference type="InterPro" id="IPR036259">
    <property type="entry name" value="MFS_trans_sf"/>
</dbReference>
<dbReference type="GO" id="GO:0005524">
    <property type="term" value="F:ATP binding"/>
    <property type="evidence" value="ECO:0007669"/>
    <property type="project" value="InterPro"/>
</dbReference>
<feature type="transmembrane region" description="Helical" evidence="4">
    <location>
        <begin position="162"/>
        <end position="180"/>
    </location>
</feature>
<dbReference type="SUPFAM" id="SSF103473">
    <property type="entry name" value="MFS general substrate transporter"/>
    <property type="match status" value="1"/>
</dbReference>
<evidence type="ECO:0000313" key="7">
    <source>
        <dbReference type="Proteomes" id="UP000549343"/>
    </source>
</evidence>
<dbReference type="Proteomes" id="UP000549343">
    <property type="component" value="Unassembled WGS sequence"/>
</dbReference>
<dbReference type="EMBL" id="JACHMV010000001">
    <property type="protein sequence ID" value="MBB4772639.1"/>
    <property type="molecule type" value="Genomic_DNA"/>
</dbReference>
<keyword evidence="4" id="KW-0472">Membrane</keyword>